<feature type="compositionally biased region" description="Low complexity" evidence="10">
    <location>
        <begin position="467"/>
        <end position="495"/>
    </location>
</feature>
<reference evidence="12" key="1">
    <citation type="journal article" date="2020" name="Nat. Commun.">
        <title>Large-scale genome sequencing of mycorrhizal fungi provides insights into the early evolution of symbiotic traits.</title>
        <authorList>
            <person name="Miyauchi S."/>
            <person name="Kiss E."/>
            <person name="Kuo A."/>
            <person name="Drula E."/>
            <person name="Kohler A."/>
            <person name="Sanchez-Garcia M."/>
            <person name="Morin E."/>
            <person name="Andreopoulos B."/>
            <person name="Barry K.W."/>
            <person name="Bonito G."/>
            <person name="Buee M."/>
            <person name="Carver A."/>
            <person name="Chen C."/>
            <person name="Cichocki N."/>
            <person name="Clum A."/>
            <person name="Culley D."/>
            <person name="Crous P.W."/>
            <person name="Fauchery L."/>
            <person name="Girlanda M."/>
            <person name="Hayes R.D."/>
            <person name="Keri Z."/>
            <person name="LaButti K."/>
            <person name="Lipzen A."/>
            <person name="Lombard V."/>
            <person name="Magnuson J."/>
            <person name="Maillard F."/>
            <person name="Murat C."/>
            <person name="Nolan M."/>
            <person name="Ohm R.A."/>
            <person name="Pangilinan J."/>
            <person name="Pereira M.F."/>
            <person name="Perotto S."/>
            <person name="Peter M."/>
            <person name="Pfister S."/>
            <person name="Riley R."/>
            <person name="Sitrit Y."/>
            <person name="Stielow J.B."/>
            <person name="Szollosi G."/>
            <person name="Zifcakova L."/>
            <person name="Stursova M."/>
            <person name="Spatafora J.W."/>
            <person name="Tedersoo L."/>
            <person name="Vaario L.M."/>
            <person name="Yamada A."/>
            <person name="Yan M."/>
            <person name="Wang P."/>
            <person name="Xu J."/>
            <person name="Bruns T."/>
            <person name="Baldrian P."/>
            <person name="Vilgalys R."/>
            <person name="Dunand C."/>
            <person name="Henrissat B."/>
            <person name="Grigoriev I.V."/>
            <person name="Hibbett D."/>
            <person name="Nagy L.G."/>
            <person name="Martin F.M."/>
        </authorList>
    </citation>
    <scope>NUCLEOTIDE SEQUENCE</scope>
    <source>
        <strain evidence="12">UH-Tt-Lm1</strain>
    </source>
</reference>
<dbReference type="PROSITE" id="PS50157">
    <property type="entry name" value="ZINC_FINGER_C2H2_2"/>
    <property type="match status" value="2"/>
</dbReference>
<evidence type="ECO:0000256" key="10">
    <source>
        <dbReference type="SAM" id="MobiDB-lite"/>
    </source>
</evidence>
<feature type="compositionally biased region" description="Low complexity" evidence="10">
    <location>
        <begin position="344"/>
        <end position="362"/>
    </location>
</feature>
<dbReference type="InterPro" id="IPR013087">
    <property type="entry name" value="Znf_C2H2_type"/>
</dbReference>
<keyword evidence="5" id="KW-0862">Zinc</keyword>
<dbReference type="SMART" id="SM00355">
    <property type="entry name" value="ZnF_C2H2"/>
    <property type="match status" value="2"/>
</dbReference>
<organism evidence="12 13">
    <name type="scientific">Thelephora terrestris</name>
    <dbReference type="NCBI Taxonomy" id="56493"/>
    <lineage>
        <taxon>Eukaryota</taxon>
        <taxon>Fungi</taxon>
        <taxon>Dikarya</taxon>
        <taxon>Basidiomycota</taxon>
        <taxon>Agaricomycotina</taxon>
        <taxon>Agaricomycetes</taxon>
        <taxon>Thelephorales</taxon>
        <taxon>Thelephoraceae</taxon>
        <taxon>Thelephora</taxon>
    </lineage>
</organism>
<reference evidence="12" key="2">
    <citation type="submission" date="2020-11" db="EMBL/GenBank/DDBJ databases">
        <authorList>
            <consortium name="DOE Joint Genome Institute"/>
            <person name="Kuo A."/>
            <person name="Miyauchi S."/>
            <person name="Kiss E."/>
            <person name="Drula E."/>
            <person name="Kohler A."/>
            <person name="Sanchez-Garcia M."/>
            <person name="Andreopoulos B."/>
            <person name="Barry K.W."/>
            <person name="Bonito G."/>
            <person name="Buee M."/>
            <person name="Carver A."/>
            <person name="Chen C."/>
            <person name="Cichocki N."/>
            <person name="Clum A."/>
            <person name="Culley D."/>
            <person name="Crous P.W."/>
            <person name="Fauchery L."/>
            <person name="Girlanda M."/>
            <person name="Hayes R."/>
            <person name="Keri Z."/>
            <person name="Labutti K."/>
            <person name="Lipzen A."/>
            <person name="Lombard V."/>
            <person name="Magnuson J."/>
            <person name="Maillard F."/>
            <person name="Morin E."/>
            <person name="Murat C."/>
            <person name="Nolan M."/>
            <person name="Ohm R."/>
            <person name="Pangilinan J."/>
            <person name="Pereira M."/>
            <person name="Perotto S."/>
            <person name="Peter M."/>
            <person name="Riley R."/>
            <person name="Sitrit Y."/>
            <person name="Stielow B."/>
            <person name="Szollosi G."/>
            <person name="Zifcakova L."/>
            <person name="Stursova M."/>
            <person name="Spatafora J.W."/>
            <person name="Tedersoo L."/>
            <person name="Vaario L.-M."/>
            <person name="Yamada A."/>
            <person name="Yan M."/>
            <person name="Wang P."/>
            <person name="Xu J."/>
            <person name="Bruns T."/>
            <person name="Baldrian P."/>
            <person name="Vilgalys R."/>
            <person name="Henrissat B."/>
            <person name="Grigoriev I.V."/>
            <person name="Hibbett D."/>
            <person name="Nagy L.G."/>
            <person name="Martin F.M."/>
        </authorList>
    </citation>
    <scope>NUCLEOTIDE SEQUENCE</scope>
    <source>
        <strain evidence="12">UH-Tt-Lm1</strain>
    </source>
</reference>
<dbReference type="GO" id="GO:0000978">
    <property type="term" value="F:RNA polymerase II cis-regulatory region sequence-specific DNA binding"/>
    <property type="evidence" value="ECO:0007669"/>
    <property type="project" value="TreeGrafter"/>
</dbReference>
<feature type="compositionally biased region" description="Polar residues" evidence="10">
    <location>
        <begin position="497"/>
        <end position="514"/>
    </location>
</feature>
<feature type="compositionally biased region" description="Polar residues" evidence="10">
    <location>
        <begin position="363"/>
        <end position="377"/>
    </location>
</feature>
<gene>
    <name evidence="12" type="ORF">BJ322DRAFT_371640</name>
</gene>
<keyword evidence="8" id="KW-0539">Nucleus</keyword>
<dbReference type="OrthoDB" id="654211at2759"/>
<evidence type="ECO:0000256" key="2">
    <source>
        <dbReference type="ARBA" id="ARBA00022723"/>
    </source>
</evidence>
<comment type="caution">
    <text evidence="12">The sequence shown here is derived from an EMBL/GenBank/DDBJ whole genome shotgun (WGS) entry which is preliminary data.</text>
</comment>
<feature type="region of interest" description="Disordered" evidence="10">
    <location>
        <begin position="1"/>
        <end position="20"/>
    </location>
</feature>
<dbReference type="Pfam" id="PF00096">
    <property type="entry name" value="zf-C2H2"/>
    <property type="match status" value="2"/>
</dbReference>
<proteinExistence type="predicted"/>
<sequence>MSTTSPPQSQDKVHTRPYKCPYPDCGRAFSRLEHQTRHIRTHTGEKPFPCTFHGCEKRFSRSDELTRHSRIHNNDRHDDGRPKSRSKDFGVPSLSPTSARSDDRHTISSGRIKKKAKSRANSDDEGEYYPRPTALYPADSIADRTDEELCHDKKSFTVMSNPTAFSTLSSVAMEELFVLERQEALRRAQYELLHSQALRRAEREATMRLSLSANNTPLATPGPLSTHDGYFTVSNDREYDDARDKNGKNKRRLSGPAWTAPIPRTDVIQSHPSGHIVDKGVPHRSHSHSQLAGHGQWGHPYQYHAGTSSHHHPHHRPRPEDSPSPISSDSEALPLSTTSISYPTTRTHSHSQSHSSFSVHHTPSTSPFLGSLRTLNLHSEGPSRATSPFRLPPPVLDGDVSGSPIEDHPLGPSRSTLADSPPRQPSFSDIRSRSSVEISPSSSFSIPSSGHFPAGRSTRFVNTPQLSSGPSSNDSSPGSYPNSLASSTTRSRAASPPLSNNSGHVKSNSTSSPLNHPPYPPLTRDRETGPAHDRTLAQSLRVAFGMTPIHPHPMSGYGGPGSNTTSFSIGPGHSQALSMPASRSSSPPIILPPLKFGPPNRSSCPTSPVQDTEMEDVTVSSNRSSKSKIELPGFSEFTAANGVRNLPA</sequence>
<keyword evidence="6" id="KW-0805">Transcription regulation</keyword>
<feature type="compositionally biased region" description="Low complexity" evidence="10">
    <location>
        <begin position="433"/>
        <end position="449"/>
    </location>
</feature>
<dbReference type="SUPFAM" id="SSF57667">
    <property type="entry name" value="beta-beta-alpha zinc fingers"/>
    <property type="match status" value="1"/>
</dbReference>
<feature type="compositionally biased region" description="Basic and acidic residues" evidence="10">
    <location>
        <begin position="236"/>
        <end position="247"/>
    </location>
</feature>
<evidence type="ECO:0000256" key="4">
    <source>
        <dbReference type="ARBA" id="ARBA00022771"/>
    </source>
</evidence>
<keyword evidence="2" id="KW-0479">Metal-binding</keyword>
<evidence type="ECO:0000256" key="1">
    <source>
        <dbReference type="ARBA" id="ARBA00004123"/>
    </source>
</evidence>
<dbReference type="InterPro" id="IPR051007">
    <property type="entry name" value="creA/MIG_C2H2-ZnF"/>
</dbReference>
<evidence type="ECO:0000256" key="6">
    <source>
        <dbReference type="ARBA" id="ARBA00023015"/>
    </source>
</evidence>
<feature type="region of interest" description="Disordered" evidence="10">
    <location>
        <begin position="236"/>
        <end position="532"/>
    </location>
</feature>
<comment type="subcellular location">
    <subcellularLocation>
        <location evidence="1">Nucleus</location>
    </subcellularLocation>
</comment>
<dbReference type="EMBL" id="WIUZ02000019">
    <property type="protein sequence ID" value="KAF9779651.1"/>
    <property type="molecule type" value="Genomic_DNA"/>
</dbReference>
<dbReference type="GO" id="GO:0000433">
    <property type="term" value="P:carbon catabolite repression of transcription from RNA polymerase II promoter by glucose"/>
    <property type="evidence" value="ECO:0007669"/>
    <property type="project" value="TreeGrafter"/>
</dbReference>
<feature type="compositionally biased region" description="Polar residues" evidence="10">
    <location>
        <begin position="600"/>
        <end position="610"/>
    </location>
</feature>
<dbReference type="PROSITE" id="PS00028">
    <property type="entry name" value="ZINC_FINGER_C2H2_1"/>
    <property type="match status" value="2"/>
</dbReference>
<feature type="domain" description="C2H2-type" evidence="11">
    <location>
        <begin position="18"/>
        <end position="47"/>
    </location>
</feature>
<keyword evidence="7" id="KW-0804">Transcription</keyword>
<dbReference type="AlphaFoldDB" id="A0A9P6L2F0"/>
<dbReference type="Gene3D" id="3.30.160.60">
    <property type="entry name" value="Classic Zinc Finger"/>
    <property type="match status" value="2"/>
</dbReference>
<keyword evidence="3" id="KW-0677">Repeat</keyword>
<evidence type="ECO:0000259" key="11">
    <source>
        <dbReference type="PROSITE" id="PS50157"/>
    </source>
</evidence>
<dbReference type="InterPro" id="IPR036236">
    <property type="entry name" value="Znf_C2H2_sf"/>
</dbReference>
<feature type="region of interest" description="Disordered" evidence="10">
    <location>
        <begin position="63"/>
        <end position="139"/>
    </location>
</feature>
<dbReference type="GO" id="GO:0005737">
    <property type="term" value="C:cytoplasm"/>
    <property type="evidence" value="ECO:0007669"/>
    <property type="project" value="TreeGrafter"/>
</dbReference>
<dbReference type="GO" id="GO:0008270">
    <property type="term" value="F:zinc ion binding"/>
    <property type="evidence" value="ECO:0007669"/>
    <property type="project" value="UniProtKB-KW"/>
</dbReference>
<evidence type="ECO:0000313" key="12">
    <source>
        <dbReference type="EMBL" id="KAF9779651.1"/>
    </source>
</evidence>
<dbReference type="FunFam" id="3.30.160.60:FF:000125">
    <property type="entry name" value="Putative zinc finger protein 143"/>
    <property type="match status" value="2"/>
</dbReference>
<feature type="compositionally biased region" description="Low complexity" evidence="10">
    <location>
        <begin position="576"/>
        <end position="594"/>
    </location>
</feature>
<accession>A0A9P6L2F0</accession>
<protein>
    <recommendedName>
        <fullName evidence="11">C2H2-type domain-containing protein</fullName>
    </recommendedName>
</protein>
<evidence type="ECO:0000256" key="8">
    <source>
        <dbReference type="ARBA" id="ARBA00023242"/>
    </source>
</evidence>
<evidence type="ECO:0000256" key="3">
    <source>
        <dbReference type="ARBA" id="ARBA00022737"/>
    </source>
</evidence>
<feature type="compositionally biased region" description="Basic and acidic residues" evidence="10">
    <location>
        <begin position="63"/>
        <end position="88"/>
    </location>
</feature>
<evidence type="ECO:0000256" key="7">
    <source>
        <dbReference type="ARBA" id="ARBA00023163"/>
    </source>
</evidence>
<feature type="region of interest" description="Disordered" evidence="10">
    <location>
        <begin position="546"/>
        <end position="627"/>
    </location>
</feature>
<evidence type="ECO:0000256" key="9">
    <source>
        <dbReference type="PROSITE-ProRule" id="PRU00042"/>
    </source>
</evidence>
<dbReference type="PANTHER" id="PTHR47428">
    <property type="entry name" value="REGULATORY PROTEIN MIG1-RELATED"/>
    <property type="match status" value="1"/>
</dbReference>
<dbReference type="Proteomes" id="UP000736335">
    <property type="component" value="Unassembled WGS sequence"/>
</dbReference>
<feature type="compositionally biased region" description="Basic and acidic residues" evidence="10">
    <location>
        <begin position="523"/>
        <end position="532"/>
    </location>
</feature>
<feature type="domain" description="C2H2-type" evidence="11">
    <location>
        <begin position="48"/>
        <end position="77"/>
    </location>
</feature>
<evidence type="ECO:0000313" key="13">
    <source>
        <dbReference type="Proteomes" id="UP000736335"/>
    </source>
</evidence>
<feature type="compositionally biased region" description="Polar residues" evidence="10">
    <location>
        <begin position="1"/>
        <end position="10"/>
    </location>
</feature>
<dbReference type="PANTHER" id="PTHR47428:SF1">
    <property type="entry name" value="REGULATORY PROTEIN MIG1-RELATED"/>
    <property type="match status" value="1"/>
</dbReference>
<dbReference type="GO" id="GO:0005634">
    <property type="term" value="C:nucleus"/>
    <property type="evidence" value="ECO:0007669"/>
    <property type="project" value="UniProtKB-SubCell"/>
</dbReference>
<dbReference type="GO" id="GO:0000981">
    <property type="term" value="F:DNA-binding transcription factor activity, RNA polymerase II-specific"/>
    <property type="evidence" value="ECO:0007669"/>
    <property type="project" value="UniProtKB-ARBA"/>
</dbReference>
<name>A0A9P6L2F0_9AGAM</name>
<keyword evidence="4 9" id="KW-0863">Zinc-finger</keyword>
<evidence type="ECO:0000256" key="5">
    <source>
        <dbReference type="ARBA" id="ARBA00022833"/>
    </source>
</evidence>
<keyword evidence="13" id="KW-1185">Reference proteome</keyword>